<sequence>MQGVPPEVVPVAPTSQSVPVAPPQYGVYYQPSVPPQIPTQQVMIPPPSQSSVPQQQQQPESSSTLQSSTPPQAQTGAQQLQAPVSVPQSTPVEQSVGSSALAPPSAESCLSDAASGLSDGNDGSSTSGGCHEGRSLKRHPRRSVRSRSRHEKTAKAKLNVLSISNMGDRVAECQLETHNRKMVTFRFDLDGDNPEEIAQIMVESEFILESERESFIEQVREVIEMADEKGEGMKEAFPQMSDLQQQPELSVPMVPGISPSTTAQVVHSAGRRFIVSPVPESRLKEQFFGNSSANTSFGDEPSPAPSTTLGLSLSAPSGTLQQAFSKMKQARVERGNTLDPPATEQEPGPAPSTEAGLGPNSSNILAPPEASTISTFPAGSLPPTATSSPPPSTGRVSPPPISTQSQTPAPVISDPSPPPQSSHETPPSQLPPAAGVPPSSTISPPSVQTSVSARQVQPQPLESEGAELQTKTAGRDDIQALDKKLRSLFKDQSSASSASVDPSQNTGTSSPPAGTSSPPPGAVLVPPSNLPLTSGVQGVLSPTTTPGQGMTPQDMPRLQLSPGHRLNPLVLIKLLHIPLTLYPHFLDQISHSNPWPPAAGFTLGRFQVSVAIDENTLHRSSSLAKGVCEPDTVNGASSLSAGPVSQPTTIGRFQVSTSSNAISGPTTGSKVGRFSVTVTPAPAAGSSPSHGSSLQNGPSSSTSDPHNAHAHYSSDNDDDSETEDEALQKEISRLREKHMKEIQALQTRQKEEIEALFMRMGKNPPSSVISPAVAMAGGRRRLKSKGHKSARSSGQPSPIHSGSPASVQSLYGSESPPKQNSPSASEASETATEASQAGGRSSAPQLRSSPSMPSLSSCSTGSSGTSSTNGSGHCQNHSTSLTQATGAAPPASHTQKGKGTFTDDLHQLVDNWARDAISLSQCKRGPKTGAQAALGHDIIPPANMGRKFSAPGYLCPTLPTPSNATSTTATHLPNPANPSVPLGPRKGSLGPVAQGFGYASAPYSASQWAGPTGTCQVSMLNPAQPLTQYQPPTTATVSIHQGYHMGTTPTPQKSVSPGGSNLRPT</sequence>
<dbReference type="InterPro" id="IPR056865">
    <property type="entry name" value="CCTL2_WNK"/>
</dbReference>
<proteinExistence type="predicted"/>
<dbReference type="FunFam" id="3.10.20.90:FF:000012">
    <property type="entry name" value="Serine/threonine-protein kinase WNK1 isoform 2"/>
    <property type="match status" value="1"/>
</dbReference>
<feature type="compositionally biased region" description="Basic residues" evidence="1">
    <location>
        <begin position="778"/>
        <end position="790"/>
    </location>
</feature>
<feature type="compositionally biased region" description="Low complexity" evidence="1">
    <location>
        <begin position="680"/>
        <end position="693"/>
    </location>
</feature>
<protein>
    <submittedName>
        <fullName evidence="3">Serine/threonine-protein kinase WNK1-like isoform X1</fullName>
    </submittedName>
</protein>
<dbReference type="PANTHER" id="PTHR13902">
    <property type="entry name" value="SERINE/THREONINE-PROTEIN KINASE WNK WITH NO LYSINE -RELATED"/>
    <property type="match status" value="1"/>
</dbReference>
<feature type="region of interest" description="Disordered" evidence="1">
    <location>
        <begin position="778"/>
        <end position="901"/>
    </location>
</feature>
<accession>A0AAD3NPB9</accession>
<feature type="compositionally biased region" description="Pro residues" evidence="1">
    <location>
        <begin position="388"/>
        <end position="401"/>
    </location>
</feature>
<feature type="compositionally biased region" description="Polar residues" evidence="1">
    <location>
        <begin position="305"/>
        <end position="324"/>
    </location>
</feature>
<feature type="compositionally biased region" description="Polar residues" evidence="1">
    <location>
        <begin position="76"/>
        <end position="98"/>
    </location>
</feature>
<evidence type="ECO:0000259" key="2">
    <source>
        <dbReference type="Pfam" id="PF24889"/>
    </source>
</evidence>
<gene>
    <name evidence="3" type="ORF">AKAME5_002684900</name>
</gene>
<reference evidence="3" key="1">
    <citation type="submission" date="2022-08" db="EMBL/GenBank/DDBJ databases">
        <title>Genome sequencing of akame (Lates japonicus).</title>
        <authorList>
            <person name="Hashiguchi Y."/>
            <person name="Takahashi H."/>
        </authorList>
    </citation>
    <scope>NUCLEOTIDE SEQUENCE</scope>
    <source>
        <strain evidence="3">Kochi</strain>
    </source>
</reference>
<feature type="compositionally biased region" description="Low complexity" evidence="1">
    <location>
        <begin position="506"/>
        <end position="516"/>
    </location>
</feature>
<feature type="compositionally biased region" description="Polar residues" evidence="1">
    <location>
        <begin position="1047"/>
        <end position="1065"/>
    </location>
</feature>
<feature type="compositionally biased region" description="Low complexity" evidence="1">
    <location>
        <begin position="49"/>
        <end position="75"/>
    </location>
</feature>
<feature type="compositionally biased region" description="Low complexity" evidence="1">
    <location>
        <begin position="377"/>
        <end position="387"/>
    </location>
</feature>
<dbReference type="InterPro" id="IPR050588">
    <property type="entry name" value="WNK_Ser-Thr_kinase"/>
</dbReference>
<feature type="compositionally biased region" description="Low complexity" evidence="1">
    <location>
        <begin position="542"/>
        <end position="553"/>
    </location>
</feature>
<keyword evidence="4" id="KW-1185">Reference proteome</keyword>
<keyword evidence="3" id="KW-0418">Kinase</keyword>
<feature type="compositionally biased region" description="Polar residues" evidence="1">
    <location>
        <begin position="694"/>
        <end position="705"/>
    </location>
</feature>
<feature type="compositionally biased region" description="Low complexity" evidence="1">
    <location>
        <begin position="848"/>
        <end position="872"/>
    </location>
</feature>
<dbReference type="Gene3D" id="3.10.20.90">
    <property type="entry name" value="Phosphatidylinositol 3-kinase Catalytic Subunit, Chain A, domain 1"/>
    <property type="match status" value="1"/>
</dbReference>
<feature type="compositionally biased region" description="Low complexity" evidence="1">
    <location>
        <begin position="402"/>
        <end position="414"/>
    </location>
</feature>
<dbReference type="AlphaFoldDB" id="A0AAD3NPB9"/>
<feature type="compositionally biased region" description="Low complexity" evidence="1">
    <location>
        <begin position="823"/>
        <end position="835"/>
    </location>
</feature>
<evidence type="ECO:0000313" key="4">
    <source>
        <dbReference type="Proteomes" id="UP001279410"/>
    </source>
</evidence>
<feature type="compositionally biased region" description="Polar residues" evidence="1">
    <location>
        <begin position="791"/>
        <end position="822"/>
    </location>
</feature>
<dbReference type="GO" id="GO:0016301">
    <property type="term" value="F:kinase activity"/>
    <property type="evidence" value="ECO:0007669"/>
    <property type="project" value="UniProtKB-KW"/>
</dbReference>
<dbReference type="EMBL" id="BRZM01003035">
    <property type="protein sequence ID" value="GLD75515.1"/>
    <property type="molecule type" value="Genomic_DNA"/>
</dbReference>
<organism evidence="3 4">
    <name type="scientific">Lates japonicus</name>
    <name type="common">Japanese lates</name>
    <dbReference type="NCBI Taxonomy" id="270547"/>
    <lineage>
        <taxon>Eukaryota</taxon>
        <taxon>Metazoa</taxon>
        <taxon>Chordata</taxon>
        <taxon>Craniata</taxon>
        <taxon>Vertebrata</taxon>
        <taxon>Euteleostomi</taxon>
        <taxon>Actinopterygii</taxon>
        <taxon>Neopterygii</taxon>
        <taxon>Teleostei</taxon>
        <taxon>Neoteleostei</taxon>
        <taxon>Acanthomorphata</taxon>
        <taxon>Carangaria</taxon>
        <taxon>Carangaria incertae sedis</taxon>
        <taxon>Centropomidae</taxon>
        <taxon>Lates</taxon>
    </lineage>
</organism>
<feature type="region of interest" description="Disordered" evidence="1">
    <location>
        <begin position="1"/>
        <end position="156"/>
    </location>
</feature>
<feature type="compositionally biased region" description="Low complexity" evidence="1">
    <location>
        <begin position="111"/>
        <end position="129"/>
    </location>
</feature>
<dbReference type="Pfam" id="PF24889">
    <property type="entry name" value="CCTL2_WNK"/>
    <property type="match status" value="1"/>
</dbReference>
<feature type="region of interest" description="Disordered" evidence="1">
    <location>
        <begin position="492"/>
        <end position="561"/>
    </location>
</feature>
<feature type="compositionally biased region" description="Polar residues" evidence="1">
    <location>
        <begin position="873"/>
        <end position="885"/>
    </location>
</feature>
<evidence type="ECO:0000256" key="1">
    <source>
        <dbReference type="SAM" id="MobiDB-lite"/>
    </source>
</evidence>
<feature type="compositionally biased region" description="Acidic residues" evidence="1">
    <location>
        <begin position="715"/>
        <end position="725"/>
    </location>
</feature>
<dbReference type="Proteomes" id="UP001279410">
    <property type="component" value="Unassembled WGS sequence"/>
</dbReference>
<feature type="compositionally biased region" description="Polar residues" evidence="1">
    <location>
        <begin position="838"/>
        <end position="847"/>
    </location>
</feature>
<feature type="compositionally biased region" description="Basic residues" evidence="1">
    <location>
        <begin position="136"/>
        <end position="152"/>
    </location>
</feature>
<feature type="region of interest" description="Disordered" evidence="1">
    <location>
        <begin position="290"/>
        <end position="479"/>
    </location>
</feature>
<comment type="caution">
    <text evidence="3">The sequence shown here is derived from an EMBL/GenBank/DDBJ whole genome shotgun (WGS) entry which is preliminary data.</text>
</comment>
<name>A0AAD3NPB9_LATJO</name>
<feature type="domain" description="Serine/threonine-protein kinase WNK CCTL2" evidence="2">
    <location>
        <begin position="156"/>
        <end position="230"/>
    </location>
</feature>
<evidence type="ECO:0000313" key="3">
    <source>
        <dbReference type="EMBL" id="GLD75515.1"/>
    </source>
</evidence>
<feature type="region of interest" description="Disordered" evidence="1">
    <location>
        <begin position="1044"/>
        <end position="1065"/>
    </location>
</feature>
<keyword evidence="3" id="KW-0808">Transferase</keyword>
<feature type="region of interest" description="Disordered" evidence="1">
    <location>
        <begin position="678"/>
        <end position="726"/>
    </location>
</feature>
<feature type="compositionally biased region" description="Low complexity" evidence="1">
    <location>
        <begin position="436"/>
        <end position="452"/>
    </location>
</feature>